<protein>
    <recommendedName>
        <fullName evidence="5">Extracellular membrane protein CFEM domain-containing protein</fullName>
    </recommendedName>
</protein>
<feature type="chain" id="PRO_5002892739" description="Extracellular membrane protein CFEM domain-containing protein" evidence="1">
    <location>
        <begin position="17"/>
        <end position="158"/>
    </location>
</feature>
<dbReference type="KEGG" id="cdu:CD36_65070"/>
<dbReference type="Proteomes" id="UP000002605">
    <property type="component" value="Chromosome 6"/>
</dbReference>
<dbReference type="HOGENOM" id="CLU_141124_0_0_1"/>
<dbReference type="GeneID" id="8048649"/>
<dbReference type="RefSeq" id="XP_002421197.1">
    <property type="nucleotide sequence ID" value="XM_002421152.1"/>
</dbReference>
<organism evidence="3 4">
    <name type="scientific">Candida dubliniensis (strain CD36 / ATCC MYA-646 / CBS 7987 / NCPF 3949 / NRRL Y-17841)</name>
    <name type="common">Yeast</name>
    <dbReference type="NCBI Taxonomy" id="573826"/>
    <lineage>
        <taxon>Eukaryota</taxon>
        <taxon>Fungi</taxon>
        <taxon>Dikarya</taxon>
        <taxon>Ascomycota</taxon>
        <taxon>Saccharomycotina</taxon>
        <taxon>Pichiomycetes</taxon>
        <taxon>Debaryomycetaceae</taxon>
        <taxon>Candida/Lodderomyces clade</taxon>
        <taxon>Candida</taxon>
    </lineage>
</organism>
<dbReference type="AlphaFoldDB" id="B9WJD5"/>
<accession>B9WJD5</accession>
<sequence>MKLSLLLFTVFQIASASQIINLDIHLKDDCNSNCYQLANQIEDCGYSDESVSNQDLYKCLCDKNEFWTSWEKCDCVPTKKNTFSSAVCEVAEISSLPTDEQRSAILGFGDSAASATESASTTSSDSHSSSKPKSSTAGGVYLKTFGIGSAFALALNLI</sequence>
<evidence type="ECO:0000256" key="1">
    <source>
        <dbReference type="SAM" id="SignalP"/>
    </source>
</evidence>
<keyword evidence="4" id="KW-1185">Reference proteome</keyword>
<gene>
    <name evidence="2" type="ordered locus">Cd36_65070</name>
    <name evidence="3" type="ORF">CD36_65070</name>
</gene>
<keyword evidence="1" id="KW-0732">Signal</keyword>
<proteinExistence type="predicted"/>
<evidence type="ECO:0008006" key="5">
    <source>
        <dbReference type="Google" id="ProtNLM"/>
    </source>
</evidence>
<name>B9WJD5_CANDC</name>
<evidence type="ECO:0000313" key="4">
    <source>
        <dbReference type="Proteomes" id="UP000002605"/>
    </source>
</evidence>
<dbReference type="CGD" id="CAL0000163437">
    <property type="gene designation" value="Cd36_65070"/>
</dbReference>
<feature type="signal peptide" evidence="1">
    <location>
        <begin position="1"/>
        <end position="16"/>
    </location>
</feature>
<evidence type="ECO:0000313" key="3">
    <source>
        <dbReference type="EMBL" id="CAX41358.1"/>
    </source>
</evidence>
<evidence type="ECO:0000313" key="2">
    <source>
        <dbReference type="CGD" id="CAL0000163437"/>
    </source>
</evidence>
<dbReference type="VEuPathDB" id="FungiDB:CD36_65070"/>
<reference evidence="3 4" key="1">
    <citation type="journal article" date="2009" name="Genome Res.">
        <title>Comparative genomics of the fungal pathogens Candida dubliniensis and Candida albicans.</title>
        <authorList>
            <person name="Jackson A.P."/>
            <person name="Gamble J.A."/>
            <person name="Yeomans T."/>
            <person name="Moran G.P."/>
            <person name="Saunders D."/>
            <person name="Harris D."/>
            <person name="Aslett M."/>
            <person name="Barrell J.F."/>
            <person name="Butler G."/>
            <person name="Citiulo F."/>
            <person name="Coleman D.C."/>
            <person name="de Groot P.W.J."/>
            <person name="Goodwin T.J."/>
            <person name="Quail M.A."/>
            <person name="McQuillan J."/>
            <person name="Munro C.A."/>
            <person name="Pain A."/>
            <person name="Poulter R.T."/>
            <person name="Rajandream M.A."/>
            <person name="Renauld H."/>
            <person name="Spiering M.J."/>
            <person name="Tivey A."/>
            <person name="Gow N.A.R."/>
            <person name="Barrell B."/>
            <person name="Sullivan D.J."/>
            <person name="Berriman M."/>
        </authorList>
    </citation>
    <scope>NUCLEOTIDE SEQUENCE [LARGE SCALE GENOMIC DNA]</scope>
    <source>
        <strain evidence="4">CD36 / ATCC MYA-646 / CBS 7987 / NCPF 3949 / NRRL Y-17841</strain>
    </source>
</reference>
<dbReference type="EMBL" id="FM992693">
    <property type="protein sequence ID" value="CAX41358.1"/>
    <property type="molecule type" value="Genomic_DNA"/>
</dbReference>